<gene>
    <name evidence="1" type="ORF">HSEST_3058</name>
</gene>
<accession>A0A897NTU1</accession>
<protein>
    <submittedName>
        <fullName evidence="1">Uncharacterized protein</fullName>
    </submittedName>
</protein>
<dbReference type="Proteomes" id="UP000663292">
    <property type="component" value="Plasmid pHSR-Est01"/>
</dbReference>
<proteinExistence type="predicted"/>
<geneLocation type="plasmid" evidence="1 2">
    <name>pHSR-Est01</name>
</geneLocation>
<dbReference type="EMBL" id="CP064792">
    <property type="protein sequence ID" value="QSG16322.1"/>
    <property type="molecule type" value="Genomic_DNA"/>
</dbReference>
<dbReference type="GeneID" id="68859443"/>
<dbReference type="RefSeq" id="WP_229123125.1">
    <property type="nucleotide sequence ID" value="NZ_CP064792.1"/>
</dbReference>
<keyword evidence="2" id="KW-1185">Reference proteome</keyword>
<evidence type="ECO:0000313" key="1">
    <source>
        <dbReference type="EMBL" id="QSG16322.1"/>
    </source>
</evidence>
<keyword evidence="1" id="KW-0614">Plasmid</keyword>
<organism evidence="1 2">
    <name type="scientific">Halapricum desulfuricans</name>
    <dbReference type="NCBI Taxonomy" id="2841257"/>
    <lineage>
        <taxon>Archaea</taxon>
        <taxon>Methanobacteriati</taxon>
        <taxon>Methanobacteriota</taxon>
        <taxon>Stenosarchaea group</taxon>
        <taxon>Halobacteria</taxon>
        <taxon>Halobacteriales</taxon>
        <taxon>Haloarculaceae</taxon>
        <taxon>Halapricum</taxon>
    </lineage>
</organism>
<evidence type="ECO:0000313" key="2">
    <source>
        <dbReference type="Proteomes" id="UP000663292"/>
    </source>
</evidence>
<sequence length="78" mass="8905">MILWDSFETDDPTVRDRETLYQIATGSHDLETRHRALAVMDEFPRPDADVAVAEVCGMPIETEADQEIRERAEAMLRA</sequence>
<dbReference type="AlphaFoldDB" id="A0A897NTU1"/>
<reference evidence="1 2" key="1">
    <citation type="submission" date="2020-11" db="EMBL/GenBank/DDBJ databases">
        <title>Carbohydrate-dependent, anaerobic sulfur respiration: A novel catabolism in halophilic archaea.</title>
        <authorList>
            <person name="Sorokin D.Y."/>
            <person name="Messina E."/>
            <person name="Smedile F."/>
            <person name="La Cono V."/>
            <person name="Hallsworth J.E."/>
            <person name="Yakimov M.M."/>
        </authorList>
    </citation>
    <scope>NUCLEOTIDE SEQUENCE [LARGE SCALE GENOMIC DNA]</scope>
    <source>
        <strain evidence="1 2">HSR-Est</strain>
        <plasmid evidence="1 2">pHSR-Est01</plasmid>
    </source>
</reference>
<name>A0A897NTU1_9EURY</name>